<evidence type="ECO:0000256" key="11">
    <source>
        <dbReference type="SAM" id="Phobius"/>
    </source>
</evidence>
<keyword evidence="4" id="KW-0926">Vacuole</keyword>
<keyword evidence="10 11" id="KW-0472">Membrane</keyword>
<dbReference type="SUPFAM" id="SSF90123">
    <property type="entry name" value="ABC transporter transmembrane region"/>
    <property type="match status" value="1"/>
</dbReference>
<comment type="subcellular location">
    <subcellularLocation>
        <location evidence="1">Vacuole membrane</location>
        <topology evidence="1">Multi-pass membrane protein</topology>
    </subcellularLocation>
</comment>
<feature type="transmembrane region" description="Helical" evidence="11">
    <location>
        <begin position="155"/>
        <end position="172"/>
    </location>
</feature>
<dbReference type="InterPro" id="IPR027417">
    <property type="entry name" value="P-loop_NTPase"/>
</dbReference>
<dbReference type="GO" id="GO:0016887">
    <property type="term" value="F:ATP hydrolysis activity"/>
    <property type="evidence" value="ECO:0007669"/>
    <property type="project" value="InterPro"/>
</dbReference>
<dbReference type="Pfam" id="PF00005">
    <property type="entry name" value="ABC_tran"/>
    <property type="match status" value="1"/>
</dbReference>
<evidence type="ECO:0000313" key="13">
    <source>
        <dbReference type="EMBL" id="GAU92895.1"/>
    </source>
</evidence>
<dbReference type="InterPro" id="IPR036640">
    <property type="entry name" value="ABC1_TM_sf"/>
</dbReference>
<dbReference type="PANTHER" id="PTHR24223:SF443">
    <property type="entry name" value="MULTIDRUG-RESISTANCE LIKE PROTEIN 1, ISOFORM I"/>
    <property type="match status" value="1"/>
</dbReference>
<evidence type="ECO:0000313" key="14">
    <source>
        <dbReference type="Proteomes" id="UP000186922"/>
    </source>
</evidence>
<dbReference type="InterPro" id="IPR056227">
    <property type="entry name" value="TMD0_ABC"/>
</dbReference>
<protein>
    <recommendedName>
        <fullName evidence="12">ABC transmembrane type-1 domain-containing protein</fullName>
    </recommendedName>
</protein>
<evidence type="ECO:0000256" key="3">
    <source>
        <dbReference type="ARBA" id="ARBA00022448"/>
    </source>
</evidence>
<dbReference type="FunFam" id="1.20.1560.10:FF:000020">
    <property type="entry name" value="ABC metal ion transporter"/>
    <property type="match status" value="1"/>
</dbReference>
<evidence type="ECO:0000256" key="6">
    <source>
        <dbReference type="ARBA" id="ARBA00022737"/>
    </source>
</evidence>
<feature type="transmembrane region" description="Helical" evidence="11">
    <location>
        <begin position="429"/>
        <end position="450"/>
    </location>
</feature>
<keyword evidence="6" id="KW-0677">Repeat</keyword>
<feature type="transmembrane region" description="Helical" evidence="11">
    <location>
        <begin position="325"/>
        <end position="345"/>
    </location>
</feature>
<keyword evidence="8" id="KW-0067">ATP-binding</keyword>
<evidence type="ECO:0000256" key="2">
    <source>
        <dbReference type="ARBA" id="ARBA00009726"/>
    </source>
</evidence>
<proteinExistence type="inferred from homology"/>
<dbReference type="STRING" id="947166.A0A1D1UWT2"/>
<dbReference type="PANTHER" id="PTHR24223">
    <property type="entry name" value="ATP-BINDING CASSETTE SUB-FAMILY C"/>
    <property type="match status" value="1"/>
</dbReference>
<evidence type="ECO:0000256" key="1">
    <source>
        <dbReference type="ARBA" id="ARBA00004128"/>
    </source>
</evidence>
<organism evidence="13 14">
    <name type="scientific">Ramazzottius varieornatus</name>
    <name type="common">Water bear</name>
    <name type="synonym">Tardigrade</name>
    <dbReference type="NCBI Taxonomy" id="947166"/>
    <lineage>
        <taxon>Eukaryota</taxon>
        <taxon>Metazoa</taxon>
        <taxon>Ecdysozoa</taxon>
        <taxon>Tardigrada</taxon>
        <taxon>Eutardigrada</taxon>
        <taxon>Parachela</taxon>
        <taxon>Hypsibioidea</taxon>
        <taxon>Ramazzottiidae</taxon>
        <taxon>Ramazzottius</taxon>
    </lineage>
</organism>
<comment type="similarity">
    <text evidence="2">Belongs to the ABC transporter superfamily. ABCC family. Conjugate transporter (TC 3.A.1.208) subfamily.</text>
</comment>
<dbReference type="GO" id="GO:0140359">
    <property type="term" value="F:ABC-type transporter activity"/>
    <property type="evidence" value="ECO:0007669"/>
    <property type="project" value="InterPro"/>
</dbReference>
<sequence length="710" mass="81060">MVDFRQSLMQEASNLTHSPYQVFPEPFCSDYFWNPSLTWYTDKPDFTHCFQQTVLAWVPCFFLWSTAPFQLYYTFRNRYRVERWTWISITKTLLTMGLAILSAAEFFYAASIWTATNDESFALVDLITPWLKLTTYLLVASYVYMDKRSARPSSLVLLVFWLLTLIEHIITLRSQIILNSKASSASSNPTRLLFEITAFPVVAAQFCLTCWAEYFPELLENGPNPSPEKLTSILGQSIHSFFDWMVYKGWRTPLEQSDLWDLLHGDKTKTNVERLEKYWQEQLQGANKVPSSRTVHHVSSKKPSLTKALAKTFWKPMTAAFFCRLIHDIFTFFSPVILRWIIGFIRDKDKELWKGYLYAVLLLLSATVQTFGLNLYFFVCSRTGLRLRGALMAAVHRKSLKITSESKRSSNLGEIVNLMSVDAQRINDFMIYVHLLWSALFLILVALYFLYNILGYAVFSGLGLLILTFPLNAWLANRNKVLQLAQMEYKDQRIKLTSEILSGMKILKLYAWEKSFEQQILDIREKEIEQLKKSAYLLTVSAFNWFITPFLVALSIFGTYVLISPENVLDADKAFVGLALLNILRQPLTMLPSAVTLLIQSRVSIGRLTKFLCNDELSAENVDNLPASREAPHSISIKDGSFAWAREEEPFLKNVNLNVKTGSLTAVVGQIGAGKSSLVASMLGLMEKKSGAVEIRGSLAYVPQVRQITS</sequence>
<feature type="transmembrane region" description="Helical" evidence="11">
    <location>
        <begin position="456"/>
        <end position="475"/>
    </location>
</feature>
<dbReference type="Pfam" id="PF24357">
    <property type="entry name" value="TMD0_ABC"/>
    <property type="match status" value="1"/>
</dbReference>
<feature type="transmembrane region" description="Helical" evidence="11">
    <location>
        <begin position="93"/>
        <end position="115"/>
    </location>
</feature>
<feature type="transmembrane region" description="Helical" evidence="11">
    <location>
        <begin position="54"/>
        <end position="73"/>
    </location>
</feature>
<dbReference type="GO" id="GO:0005524">
    <property type="term" value="F:ATP binding"/>
    <property type="evidence" value="ECO:0007669"/>
    <property type="project" value="UniProtKB-KW"/>
</dbReference>
<dbReference type="InterPro" id="IPR003439">
    <property type="entry name" value="ABC_transporter-like_ATP-bd"/>
</dbReference>
<keyword evidence="3" id="KW-0813">Transport</keyword>
<evidence type="ECO:0000256" key="7">
    <source>
        <dbReference type="ARBA" id="ARBA00022741"/>
    </source>
</evidence>
<dbReference type="Gene3D" id="1.20.1560.10">
    <property type="entry name" value="ABC transporter type 1, transmembrane domain"/>
    <property type="match status" value="1"/>
</dbReference>
<dbReference type="OrthoDB" id="6500128at2759"/>
<feature type="transmembrane region" description="Helical" evidence="11">
    <location>
        <begin position="357"/>
        <end position="379"/>
    </location>
</feature>
<evidence type="ECO:0000256" key="4">
    <source>
        <dbReference type="ARBA" id="ARBA00022554"/>
    </source>
</evidence>
<dbReference type="CDD" id="cd18595">
    <property type="entry name" value="ABC_6TM_MRP1_2_3_6_D1_like"/>
    <property type="match status" value="1"/>
</dbReference>
<dbReference type="InterPro" id="IPR050173">
    <property type="entry name" value="ABC_transporter_C-like"/>
</dbReference>
<feature type="transmembrane region" description="Helical" evidence="11">
    <location>
        <begin position="121"/>
        <end position="143"/>
    </location>
</feature>
<reference evidence="13 14" key="1">
    <citation type="journal article" date="2016" name="Nat. Commun.">
        <title>Extremotolerant tardigrade genome and improved radiotolerance of human cultured cells by tardigrade-unique protein.</title>
        <authorList>
            <person name="Hashimoto T."/>
            <person name="Horikawa D.D."/>
            <person name="Saito Y."/>
            <person name="Kuwahara H."/>
            <person name="Kozuka-Hata H."/>
            <person name="Shin-I T."/>
            <person name="Minakuchi Y."/>
            <person name="Ohishi K."/>
            <person name="Motoyama A."/>
            <person name="Aizu T."/>
            <person name="Enomoto A."/>
            <person name="Kondo K."/>
            <person name="Tanaka S."/>
            <person name="Hara Y."/>
            <person name="Koshikawa S."/>
            <person name="Sagara H."/>
            <person name="Miura T."/>
            <person name="Yokobori S."/>
            <person name="Miyagawa K."/>
            <person name="Suzuki Y."/>
            <person name="Kubo T."/>
            <person name="Oyama M."/>
            <person name="Kohara Y."/>
            <person name="Fujiyama A."/>
            <person name="Arakawa K."/>
            <person name="Katayama T."/>
            <person name="Toyoda A."/>
            <person name="Kunieda T."/>
        </authorList>
    </citation>
    <scope>NUCLEOTIDE SEQUENCE [LARGE SCALE GENOMIC DNA]</scope>
    <source>
        <strain evidence="13 14">YOKOZUNA-1</strain>
    </source>
</reference>
<feature type="domain" description="ABC transmembrane type-1" evidence="12">
    <location>
        <begin position="319"/>
        <end position="600"/>
    </location>
</feature>
<dbReference type="Gene3D" id="3.40.50.300">
    <property type="entry name" value="P-loop containing nucleotide triphosphate hydrolases"/>
    <property type="match status" value="1"/>
</dbReference>
<dbReference type="GO" id="GO:0000323">
    <property type="term" value="C:lytic vacuole"/>
    <property type="evidence" value="ECO:0007669"/>
    <property type="project" value="UniProtKB-ARBA"/>
</dbReference>
<name>A0A1D1UWT2_RAMVA</name>
<evidence type="ECO:0000256" key="8">
    <source>
        <dbReference type="ARBA" id="ARBA00022840"/>
    </source>
</evidence>
<feature type="transmembrane region" description="Helical" evidence="11">
    <location>
        <begin position="535"/>
        <end position="563"/>
    </location>
</feature>
<dbReference type="EMBL" id="BDGG01000002">
    <property type="protein sequence ID" value="GAU92895.1"/>
    <property type="molecule type" value="Genomic_DNA"/>
</dbReference>
<dbReference type="InterPro" id="IPR011527">
    <property type="entry name" value="ABC1_TM_dom"/>
</dbReference>
<comment type="caution">
    <text evidence="13">The sequence shown here is derived from an EMBL/GenBank/DDBJ whole genome shotgun (WGS) entry which is preliminary data.</text>
</comment>
<accession>A0A1D1UWT2</accession>
<keyword evidence="5 11" id="KW-0812">Transmembrane</keyword>
<dbReference type="Pfam" id="PF00664">
    <property type="entry name" value="ABC_membrane"/>
    <property type="match status" value="1"/>
</dbReference>
<evidence type="ECO:0000256" key="10">
    <source>
        <dbReference type="ARBA" id="ARBA00023136"/>
    </source>
</evidence>
<dbReference type="PROSITE" id="PS50929">
    <property type="entry name" value="ABC_TM1F"/>
    <property type="match status" value="1"/>
</dbReference>
<keyword evidence="7" id="KW-0547">Nucleotide-binding</keyword>
<dbReference type="AlphaFoldDB" id="A0A1D1UWT2"/>
<gene>
    <name evidence="13" type="primary">RvY_04916</name>
    <name evidence="13" type="synonym">RvY_04916.2</name>
    <name evidence="13" type="ORF">RvY_04916-2</name>
</gene>
<feature type="transmembrane region" description="Helical" evidence="11">
    <location>
        <begin position="192"/>
        <end position="212"/>
    </location>
</feature>
<evidence type="ECO:0000256" key="5">
    <source>
        <dbReference type="ARBA" id="ARBA00022692"/>
    </source>
</evidence>
<keyword evidence="14" id="KW-1185">Reference proteome</keyword>
<dbReference type="SUPFAM" id="SSF52540">
    <property type="entry name" value="P-loop containing nucleoside triphosphate hydrolases"/>
    <property type="match status" value="1"/>
</dbReference>
<evidence type="ECO:0000256" key="9">
    <source>
        <dbReference type="ARBA" id="ARBA00022989"/>
    </source>
</evidence>
<dbReference type="Proteomes" id="UP000186922">
    <property type="component" value="Unassembled WGS sequence"/>
</dbReference>
<dbReference type="GO" id="GO:0005774">
    <property type="term" value="C:vacuolar membrane"/>
    <property type="evidence" value="ECO:0007669"/>
    <property type="project" value="UniProtKB-SubCell"/>
</dbReference>
<evidence type="ECO:0000259" key="12">
    <source>
        <dbReference type="PROSITE" id="PS50929"/>
    </source>
</evidence>
<keyword evidence="9 11" id="KW-1133">Transmembrane helix</keyword>